<feature type="transmembrane region" description="Helical" evidence="11">
    <location>
        <begin position="20"/>
        <end position="41"/>
    </location>
</feature>
<evidence type="ECO:0000313" key="16">
    <source>
        <dbReference type="WBParaSite" id="DME_0000404901-mRNA-1"/>
    </source>
</evidence>
<keyword evidence="7" id="KW-0249">Electron transport</keyword>
<evidence type="ECO:0000313" key="15">
    <source>
        <dbReference type="Proteomes" id="UP000274756"/>
    </source>
</evidence>
<keyword evidence="10 11" id="KW-0472">Membrane</keyword>
<dbReference type="InterPro" id="IPR043205">
    <property type="entry name" value="CYB561/CYBRD1-like"/>
</dbReference>
<gene>
    <name evidence="13" type="ORF">DME_LOCUS413</name>
</gene>
<comment type="subcellular location">
    <subcellularLocation>
        <location evidence="2">Membrane</location>
        <topology evidence="2">Multi-pass membrane protein</topology>
    </subcellularLocation>
</comment>
<organism evidence="14 16">
    <name type="scientific">Dracunculus medinensis</name>
    <name type="common">Guinea worm</name>
    <dbReference type="NCBI Taxonomy" id="318479"/>
    <lineage>
        <taxon>Eukaryota</taxon>
        <taxon>Metazoa</taxon>
        <taxon>Ecdysozoa</taxon>
        <taxon>Nematoda</taxon>
        <taxon>Chromadorea</taxon>
        <taxon>Rhabditida</taxon>
        <taxon>Spirurina</taxon>
        <taxon>Dracunculoidea</taxon>
        <taxon>Dracunculidae</taxon>
        <taxon>Dracunculus</taxon>
    </lineage>
</organism>
<evidence type="ECO:0000256" key="1">
    <source>
        <dbReference type="ARBA" id="ARBA00001970"/>
    </source>
</evidence>
<evidence type="ECO:0000256" key="7">
    <source>
        <dbReference type="ARBA" id="ARBA00022982"/>
    </source>
</evidence>
<dbReference type="Pfam" id="PF03188">
    <property type="entry name" value="Cytochrom_B561"/>
    <property type="match status" value="1"/>
</dbReference>
<dbReference type="EMBL" id="UYYG01000003">
    <property type="protein sequence ID" value="VDN50440.1"/>
    <property type="molecule type" value="Genomic_DNA"/>
</dbReference>
<dbReference type="PANTHER" id="PTHR10106:SF0">
    <property type="entry name" value="LD36721P"/>
    <property type="match status" value="1"/>
</dbReference>
<comment type="cofactor">
    <cofactor evidence="1">
        <name>heme b</name>
        <dbReference type="ChEBI" id="CHEBI:60344"/>
    </cofactor>
</comment>
<evidence type="ECO:0000256" key="10">
    <source>
        <dbReference type="ARBA" id="ARBA00023136"/>
    </source>
</evidence>
<evidence type="ECO:0000256" key="5">
    <source>
        <dbReference type="ARBA" id="ARBA00022692"/>
    </source>
</evidence>
<dbReference type="Gene3D" id="1.20.120.1770">
    <property type="match status" value="1"/>
</dbReference>
<keyword evidence="8 11" id="KW-1133">Transmembrane helix</keyword>
<dbReference type="AlphaFoldDB" id="A0A0N4UA90"/>
<dbReference type="PROSITE" id="PS50939">
    <property type="entry name" value="CYTOCHROME_B561"/>
    <property type="match status" value="1"/>
</dbReference>
<proteinExistence type="predicted"/>
<keyword evidence="6" id="KW-0479">Metal-binding</keyword>
<dbReference type="GO" id="GO:0016020">
    <property type="term" value="C:membrane"/>
    <property type="evidence" value="ECO:0007669"/>
    <property type="project" value="UniProtKB-SubCell"/>
</dbReference>
<evidence type="ECO:0000313" key="13">
    <source>
        <dbReference type="EMBL" id="VDN50440.1"/>
    </source>
</evidence>
<keyword evidence="15" id="KW-1185">Reference proteome</keyword>
<evidence type="ECO:0000256" key="3">
    <source>
        <dbReference type="ARBA" id="ARBA00022448"/>
    </source>
</evidence>
<dbReference type="STRING" id="318479.A0A0N4UA90"/>
<dbReference type="SMART" id="SM00665">
    <property type="entry name" value="B561"/>
    <property type="match status" value="1"/>
</dbReference>
<dbReference type="WBParaSite" id="DME_0000404901-mRNA-1">
    <property type="protein sequence ID" value="DME_0000404901-mRNA-1"/>
    <property type="gene ID" value="DME_0000404901"/>
</dbReference>
<dbReference type="FunFam" id="1.20.120.1770:FF:000001">
    <property type="entry name" value="Cytochrome b reductase 1"/>
    <property type="match status" value="1"/>
</dbReference>
<dbReference type="OrthoDB" id="907479at2759"/>
<evidence type="ECO:0000256" key="8">
    <source>
        <dbReference type="ARBA" id="ARBA00022989"/>
    </source>
</evidence>
<keyword evidence="5 11" id="KW-0812">Transmembrane</keyword>
<feature type="domain" description="Cytochrome b561" evidence="12">
    <location>
        <begin position="26"/>
        <end position="238"/>
    </location>
</feature>
<evidence type="ECO:0000256" key="4">
    <source>
        <dbReference type="ARBA" id="ARBA00022617"/>
    </source>
</evidence>
<keyword evidence="3" id="KW-0813">Transport</keyword>
<evidence type="ECO:0000259" key="12">
    <source>
        <dbReference type="PROSITE" id="PS50939"/>
    </source>
</evidence>
<evidence type="ECO:0000256" key="6">
    <source>
        <dbReference type="ARBA" id="ARBA00022723"/>
    </source>
</evidence>
<evidence type="ECO:0000256" key="11">
    <source>
        <dbReference type="SAM" id="Phobius"/>
    </source>
</evidence>
<reference evidence="16" key="1">
    <citation type="submission" date="2017-02" db="UniProtKB">
        <authorList>
            <consortium name="WormBaseParasite"/>
        </authorList>
    </citation>
    <scope>IDENTIFICATION</scope>
</reference>
<dbReference type="Proteomes" id="UP000274756">
    <property type="component" value="Unassembled WGS sequence"/>
</dbReference>
<reference evidence="13 15" key="2">
    <citation type="submission" date="2018-11" db="EMBL/GenBank/DDBJ databases">
        <authorList>
            <consortium name="Pathogen Informatics"/>
        </authorList>
    </citation>
    <scope>NUCLEOTIDE SEQUENCE [LARGE SCALE GENOMIC DNA]</scope>
</reference>
<feature type="transmembrane region" description="Helical" evidence="11">
    <location>
        <begin position="216"/>
        <end position="238"/>
    </location>
</feature>
<evidence type="ECO:0000313" key="14">
    <source>
        <dbReference type="Proteomes" id="UP000038040"/>
    </source>
</evidence>
<dbReference type="Proteomes" id="UP000038040">
    <property type="component" value="Unplaced"/>
</dbReference>
<feature type="transmembrane region" description="Helical" evidence="11">
    <location>
        <begin position="173"/>
        <end position="196"/>
    </location>
</feature>
<evidence type="ECO:0000256" key="2">
    <source>
        <dbReference type="ARBA" id="ARBA00004141"/>
    </source>
</evidence>
<feature type="transmembrane region" description="Helical" evidence="11">
    <location>
        <begin position="94"/>
        <end position="115"/>
    </location>
</feature>
<keyword evidence="4" id="KW-0349">Heme</keyword>
<protein>
    <submittedName>
        <fullName evidence="16">Cytochrome b561 domain-containing protein</fullName>
    </submittedName>
</protein>
<dbReference type="GO" id="GO:0016491">
    <property type="term" value="F:oxidoreductase activity"/>
    <property type="evidence" value="ECO:0007669"/>
    <property type="project" value="InterPro"/>
</dbReference>
<feature type="transmembrane region" description="Helical" evidence="11">
    <location>
        <begin position="61"/>
        <end position="82"/>
    </location>
</feature>
<sequence>MSLLQESYQMLSEYQSSRLYNIVLILSQIFGGLSVLLVAFWMGGYEGGYAWTDDPERQFHYHPTFMIMGMLFLSGEALLVYRVFRNERKRFSKLLHLTLHSMVLVFLIIALKAVWDSHDYHRTEGNLDPLPNLYSVHSWVGIITVTLYCLQYLSGFTTFFFPGLSIPLRQFILPFHQLFGLGVFCLVAISILMGISERAAWKHTCWTKDKVMCSEQAMSNFLGLSTLMFCFLVVVVVVNPRWRRRPLPEEESLHQLADTD</sequence>
<feature type="transmembrane region" description="Helical" evidence="11">
    <location>
        <begin position="135"/>
        <end position="161"/>
    </location>
</feature>
<dbReference type="PANTHER" id="PTHR10106">
    <property type="entry name" value="CYTOCHROME B561-RELATED"/>
    <property type="match status" value="1"/>
</dbReference>
<keyword evidence="9" id="KW-0408">Iron</keyword>
<dbReference type="InterPro" id="IPR006593">
    <property type="entry name" value="Cyt_b561/ferric_Rdtase_TM"/>
</dbReference>
<evidence type="ECO:0000256" key="9">
    <source>
        <dbReference type="ARBA" id="ARBA00023004"/>
    </source>
</evidence>
<name>A0A0N4UA90_DRAME</name>
<dbReference type="GO" id="GO:0046872">
    <property type="term" value="F:metal ion binding"/>
    <property type="evidence" value="ECO:0007669"/>
    <property type="project" value="UniProtKB-KW"/>
</dbReference>
<accession>A0A0N4UA90</accession>